<dbReference type="EMBL" id="CAJNDS010002446">
    <property type="protein sequence ID" value="CAE7478257.1"/>
    <property type="molecule type" value="Genomic_DNA"/>
</dbReference>
<dbReference type="Proteomes" id="UP000604046">
    <property type="component" value="Unassembled WGS sequence"/>
</dbReference>
<organism evidence="1 2">
    <name type="scientific">Symbiodinium natans</name>
    <dbReference type="NCBI Taxonomy" id="878477"/>
    <lineage>
        <taxon>Eukaryota</taxon>
        <taxon>Sar</taxon>
        <taxon>Alveolata</taxon>
        <taxon>Dinophyceae</taxon>
        <taxon>Suessiales</taxon>
        <taxon>Symbiodiniaceae</taxon>
        <taxon>Symbiodinium</taxon>
    </lineage>
</organism>
<name>A0A812SKJ2_9DINO</name>
<proteinExistence type="predicted"/>
<sequence>MQLTRVGTLRHAAALTDTPAGDGTSLLSGHLWADVQVVLWLREAEFRAFLEACKTSNGRRPWLTKSQVRVETGCSQMEAKAGSKEVSMLSGSPLASLLACLAGNDSNNSNRTLLSSNLEQRVSPSHCHHQAPAESC</sequence>
<keyword evidence="2" id="KW-1185">Reference proteome</keyword>
<accession>A0A812SKJ2</accession>
<gene>
    <name evidence="1" type="ORF">SNAT2548_LOCUS26858</name>
</gene>
<reference evidence="1" key="1">
    <citation type="submission" date="2021-02" db="EMBL/GenBank/DDBJ databases">
        <authorList>
            <person name="Dougan E. K."/>
            <person name="Rhodes N."/>
            <person name="Thang M."/>
            <person name="Chan C."/>
        </authorList>
    </citation>
    <scope>NUCLEOTIDE SEQUENCE</scope>
</reference>
<comment type="caution">
    <text evidence="1">The sequence shown here is derived from an EMBL/GenBank/DDBJ whole genome shotgun (WGS) entry which is preliminary data.</text>
</comment>
<evidence type="ECO:0000313" key="1">
    <source>
        <dbReference type="EMBL" id="CAE7478257.1"/>
    </source>
</evidence>
<protein>
    <submittedName>
        <fullName evidence="1">Uncharacterized protein</fullName>
    </submittedName>
</protein>
<evidence type="ECO:0000313" key="2">
    <source>
        <dbReference type="Proteomes" id="UP000604046"/>
    </source>
</evidence>
<dbReference type="AlphaFoldDB" id="A0A812SKJ2"/>